<dbReference type="Gene3D" id="3.40.190.10">
    <property type="entry name" value="Periplasmic binding protein-like II"/>
    <property type="match status" value="3"/>
</dbReference>
<evidence type="ECO:0000256" key="3">
    <source>
        <dbReference type="ARBA" id="ARBA00023136"/>
    </source>
</evidence>
<accession>A0ABW2LQ94</accession>
<dbReference type="Pfam" id="PF01547">
    <property type="entry name" value="SBP_bac_1"/>
    <property type="match status" value="1"/>
</dbReference>
<keyword evidence="5" id="KW-0449">Lipoprotein</keyword>
<evidence type="ECO:0000256" key="1">
    <source>
        <dbReference type="ARBA" id="ARBA00022475"/>
    </source>
</evidence>
<dbReference type="RefSeq" id="WP_380672804.1">
    <property type="nucleotide sequence ID" value="NZ_JBHTCJ010000019.1"/>
</dbReference>
<dbReference type="Proteomes" id="UP001596504">
    <property type="component" value="Unassembled WGS sequence"/>
</dbReference>
<evidence type="ECO:0000313" key="6">
    <source>
        <dbReference type="EMBL" id="MFC7344731.1"/>
    </source>
</evidence>
<keyword evidence="1" id="KW-1003">Cell membrane</keyword>
<evidence type="ECO:0000313" key="7">
    <source>
        <dbReference type="Proteomes" id="UP001596504"/>
    </source>
</evidence>
<evidence type="ECO:0000256" key="2">
    <source>
        <dbReference type="ARBA" id="ARBA00022729"/>
    </source>
</evidence>
<gene>
    <name evidence="6" type="ORF">ACFQRI_25260</name>
</gene>
<name>A0ABW2LQ94_9PSEU</name>
<evidence type="ECO:0000256" key="4">
    <source>
        <dbReference type="ARBA" id="ARBA00023139"/>
    </source>
</evidence>
<sequence length="440" mass="48059">MVGLSRRQVLGAGLGLAGLTACGDISAREPQRFIPPARPGQKVHLTYWSWLKDLQKVCDIWNERHPDVEVEAVWIPVGNAGGYQRLFSSLAAGGGPDLAQVELRQIPAFLLVDGMVDLSRYGARQHAREYDEAVWNQVVFDRGIYGLPQDSGPCGFFYRADVMREVGGAPPATWAEWAELARRYREADKYLEVFSLGDTSLFASLAAQAGARWFRVEDDGWVVDMTDEATTRVAEFFDAAIDDDLVDVSVDALSTGWVAAAASGRIGAVTNGSWADALLAEVGGTEGLWRVAPMPTWGPAGFGSAQNGGSSVSVLRNCEHPKEAVDFALWMTTTREGIDAMIEHCGIGWSPAAGYIGQSRREPSEFFGGQRYNQEVFAPAAQQQNERWIWSPTTQQTFNVLGDGFREKITGESSIVEACRVAQDETVAMLRNEGLKVRAA</sequence>
<evidence type="ECO:0000256" key="5">
    <source>
        <dbReference type="ARBA" id="ARBA00023288"/>
    </source>
</evidence>
<organism evidence="6 7">
    <name type="scientific">Saccharopolyspora griseoalba</name>
    <dbReference type="NCBI Taxonomy" id="1431848"/>
    <lineage>
        <taxon>Bacteria</taxon>
        <taxon>Bacillati</taxon>
        <taxon>Actinomycetota</taxon>
        <taxon>Actinomycetes</taxon>
        <taxon>Pseudonocardiales</taxon>
        <taxon>Pseudonocardiaceae</taxon>
        <taxon>Saccharopolyspora</taxon>
    </lineage>
</organism>
<keyword evidence="4" id="KW-0564">Palmitate</keyword>
<dbReference type="PANTHER" id="PTHR43649:SF33">
    <property type="entry name" value="POLYGALACTURONAN_RHAMNOGALACTURONAN-BINDING PROTEIN YTCQ"/>
    <property type="match status" value="1"/>
</dbReference>
<comment type="caution">
    <text evidence="6">The sequence shown here is derived from an EMBL/GenBank/DDBJ whole genome shotgun (WGS) entry which is preliminary data.</text>
</comment>
<dbReference type="EMBL" id="JBHTCJ010000019">
    <property type="protein sequence ID" value="MFC7344731.1"/>
    <property type="molecule type" value="Genomic_DNA"/>
</dbReference>
<keyword evidence="7" id="KW-1185">Reference proteome</keyword>
<keyword evidence="2" id="KW-0732">Signal</keyword>
<dbReference type="PANTHER" id="PTHR43649">
    <property type="entry name" value="ARABINOSE-BINDING PROTEIN-RELATED"/>
    <property type="match status" value="1"/>
</dbReference>
<dbReference type="InterPro" id="IPR006059">
    <property type="entry name" value="SBP"/>
</dbReference>
<dbReference type="PROSITE" id="PS51257">
    <property type="entry name" value="PROKAR_LIPOPROTEIN"/>
    <property type="match status" value="1"/>
</dbReference>
<dbReference type="InterPro" id="IPR050490">
    <property type="entry name" value="Bact_solute-bd_prot1"/>
</dbReference>
<keyword evidence="3" id="KW-0472">Membrane</keyword>
<dbReference type="SUPFAM" id="SSF53850">
    <property type="entry name" value="Periplasmic binding protein-like II"/>
    <property type="match status" value="1"/>
</dbReference>
<proteinExistence type="predicted"/>
<reference evidence="7" key="1">
    <citation type="journal article" date="2019" name="Int. J. Syst. Evol. Microbiol.">
        <title>The Global Catalogue of Microorganisms (GCM) 10K type strain sequencing project: providing services to taxonomists for standard genome sequencing and annotation.</title>
        <authorList>
            <consortium name="The Broad Institute Genomics Platform"/>
            <consortium name="The Broad Institute Genome Sequencing Center for Infectious Disease"/>
            <person name="Wu L."/>
            <person name="Ma J."/>
        </authorList>
    </citation>
    <scope>NUCLEOTIDE SEQUENCE [LARGE SCALE GENOMIC DNA]</scope>
    <source>
        <strain evidence="7">WLHS5</strain>
    </source>
</reference>
<protein>
    <submittedName>
        <fullName evidence="6">ABC transporter substrate-binding protein</fullName>
    </submittedName>
</protein>